<keyword evidence="2" id="KW-1185">Reference proteome</keyword>
<organism evidence="1 2">
    <name type="scientific">Hamiltosporidium tvaerminnensis</name>
    <dbReference type="NCBI Taxonomy" id="1176355"/>
    <lineage>
        <taxon>Eukaryota</taxon>
        <taxon>Fungi</taxon>
        <taxon>Fungi incertae sedis</taxon>
        <taxon>Microsporidia</taxon>
        <taxon>Dubosqiidae</taxon>
        <taxon>Hamiltosporidium</taxon>
    </lineage>
</organism>
<accession>A0A4Q9LSN3</accession>
<dbReference type="Proteomes" id="UP000292282">
    <property type="component" value="Unassembled WGS sequence"/>
</dbReference>
<dbReference type="VEuPathDB" id="MicrosporidiaDB:CWI38_1126p0010"/>
<evidence type="ECO:0000313" key="2">
    <source>
        <dbReference type="Proteomes" id="UP000292282"/>
    </source>
</evidence>
<evidence type="ECO:0000313" key="1">
    <source>
        <dbReference type="EMBL" id="TBU11588.1"/>
    </source>
</evidence>
<name>A0A4Q9LSN3_9MICR</name>
<dbReference type="AlphaFoldDB" id="A0A4Q9LSN3"/>
<sequence length="170" mass="20278">MAQTIRSNENRFNDKLAIVLTSKFQKASKPYIVSNEDFVFSNIEKYVIHTFKDSYIREFISKVKNEILNISFPYTDLHLKSQIDRKYILEDDKCHQTDQSYDSQDNSVMMSLCKLKIVKESCIIYCDKKVTSVCLFHITREFETLSYSKYYFCISFHLFLYNFKICKSYC</sequence>
<comment type="caution">
    <text evidence="1">The sequence shown here is derived from an EMBL/GenBank/DDBJ whole genome shotgun (WGS) entry which is preliminary data.</text>
</comment>
<gene>
    <name evidence="1" type="ORF">CWI38_1126p0010</name>
</gene>
<proteinExistence type="predicted"/>
<dbReference type="EMBL" id="PITK01001126">
    <property type="protein sequence ID" value="TBU11588.1"/>
    <property type="molecule type" value="Genomic_DNA"/>
</dbReference>
<reference evidence="1 2" key="1">
    <citation type="submission" date="2017-12" db="EMBL/GenBank/DDBJ databases">
        <authorList>
            <person name="Pombert J.-F."/>
            <person name="Haag K.L."/>
            <person name="Ebert D."/>
        </authorList>
    </citation>
    <scope>NUCLEOTIDE SEQUENCE [LARGE SCALE GENOMIC DNA]</scope>
    <source>
        <strain evidence="1">IL-G-3</strain>
    </source>
</reference>
<protein>
    <submittedName>
        <fullName evidence="1">Uncharacterized protein</fullName>
    </submittedName>
</protein>